<sequence>MDDLENVPNAREEIEDLLGLFLPYPGEFFIEHSRELLWGDMFRLPRHWRRAGVQHPRRYLEDEPILDIRRLFREPRRNRRNRRIERVHRGFAHLNPPLEHGIENFALRLWTPMFRDMLAECLLPLPHVEEYKTPENTAYYINEHHSSWFLTPRERAEFDREQQKKRWRDASTVPDDVIARERRVARRGQWITKYATLLGLVKDPVYPELEKYLKLQALYMDRNETLPLYLKHKALRYLEDREKRVLNTQEAVEASVLHAIRADALDQRHFRRVREALDFPKSPGKPSVVLRIAKVACAAWLTKICFRGLRYIISRRV</sequence>
<protein>
    <submittedName>
        <fullName evidence="1">Uncharacterized protein</fullName>
    </submittedName>
</protein>
<proteinExistence type="predicted"/>
<evidence type="ECO:0000313" key="1">
    <source>
        <dbReference type="EMBL" id="QQP18793.2"/>
    </source>
</evidence>
<reference evidence="1" key="1">
    <citation type="journal article" date="2020" name="Viruses">
        <title>Soybean Thrips (Thysanoptera: Thripidae) Harbor Highly Diverse Populations of Arthropod, Fungal and Plant Viruses.</title>
        <authorList>
            <person name="Thekke-Veetil T."/>
            <person name="Lagos-Kutz D."/>
            <person name="McCoppin N.K."/>
            <person name="Hartman G.L."/>
            <person name="Ju H.K."/>
            <person name="Lim H.S."/>
            <person name="Domier L.L."/>
        </authorList>
    </citation>
    <scope>NUCLEOTIDE SEQUENCE</scope>
    <source>
        <strain evidence="1">STN1</strain>
    </source>
</reference>
<name>A0A7T8FZR5_9TOMB</name>
<dbReference type="EMBL" id="MT240793">
    <property type="protein sequence ID" value="QQP18793.2"/>
    <property type="molecule type" value="Genomic_RNA"/>
</dbReference>
<organism evidence="1">
    <name type="scientific">Soybean thrips tombus-like virus 5</name>
    <dbReference type="NCBI Taxonomy" id="2802947"/>
    <lineage>
        <taxon>Viruses</taxon>
        <taxon>Riboviria</taxon>
        <taxon>Orthornavirae</taxon>
        <taxon>Kitrinoviricota</taxon>
        <taxon>Tolucaviricetes</taxon>
        <taxon>Tolivirales</taxon>
        <taxon>Tombusviridae</taxon>
    </lineage>
</organism>
<accession>A0A7T8FZR5</accession>